<dbReference type="Proteomes" id="UP000295399">
    <property type="component" value="Unassembled WGS sequence"/>
</dbReference>
<evidence type="ECO:0000256" key="7">
    <source>
        <dbReference type="SAM" id="Phobius"/>
    </source>
</evidence>
<feature type="domain" description="Histidine kinase" evidence="8">
    <location>
        <begin position="98"/>
        <end position="328"/>
    </location>
</feature>
<dbReference type="InterPro" id="IPR003661">
    <property type="entry name" value="HisK_dim/P_dom"/>
</dbReference>
<dbReference type="Gene3D" id="3.30.565.10">
    <property type="entry name" value="Histidine kinase-like ATPase, C-terminal domain"/>
    <property type="match status" value="1"/>
</dbReference>
<feature type="domain" description="Response regulatory" evidence="9">
    <location>
        <begin position="365"/>
        <end position="482"/>
    </location>
</feature>
<dbReference type="Gene3D" id="1.10.287.130">
    <property type="match status" value="1"/>
</dbReference>
<dbReference type="InterPro" id="IPR036890">
    <property type="entry name" value="HATPase_C_sf"/>
</dbReference>
<dbReference type="GO" id="GO:0000155">
    <property type="term" value="F:phosphorelay sensor kinase activity"/>
    <property type="evidence" value="ECO:0007669"/>
    <property type="project" value="InterPro"/>
</dbReference>
<dbReference type="CDD" id="cd00082">
    <property type="entry name" value="HisKA"/>
    <property type="match status" value="1"/>
</dbReference>
<gene>
    <name evidence="10" type="ORF">EV659_102419</name>
</gene>
<dbReference type="AlphaFoldDB" id="A0A4R2PSS0"/>
<evidence type="ECO:0000313" key="11">
    <source>
        <dbReference type="Proteomes" id="UP000295399"/>
    </source>
</evidence>
<dbReference type="Pfam" id="PF02518">
    <property type="entry name" value="HATPase_c"/>
    <property type="match status" value="1"/>
</dbReference>
<evidence type="ECO:0000259" key="9">
    <source>
        <dbReference type="PROSITE" id="PS50110"/>
    </source>
</evidence>
<evidence type="ECO:0000256" key="3">
    <source>
        <dbReference type="ARBA" id="ARBA00022553"/>
    </source>
</evidence>
<feature type="modified residue" description="4-aspartylphosphate" evidence="6">
    <location>
        <position position="414"/>
    </location>
</feature>
<keyword evidence="7" id="KW-0472">Membrane</keyword>
<dbReference type="SUPFAM" id="SSF47384">
    <property type="entry name" value="Homodimeric domain of signal transducing histidine kinase"/>
    <property type="match status" value="1"/>
</dbReference>
<dbReference type="PANTHER" id="PTHR43047">
    <property type="entry name" value="TWO-COMPONENT HISTIDINE PROTEIN KINASE"/>
    <property type="match status" value="1"/>
</dbReference>
<dbReference type="Pfam" id="PF00072">
    <property type="entry name" value="Response_reg"/>
    <property type="match status" value="1"/>
</dbReference>
<evidence type="ECO:0000256" key="5">
    <source>
        <dbReference type="ARBA" id="ARBA00022777"/>
    </source>
</evidence>
<keyword evidence="3 6" id="KW-0597">Phosphoprotein</keyword>
<dbReference type="SUPFAM" id="SSF55874">
    <property type="entry name" value="ATPase domain of HSP90 chaperone/DNA topoisomerase II/histidine kinase"/>
    <property type="match status" value="1"/>
</dbReference>
<dbReference type="InterPro" id="IPR005467">
    <property type="entry name" value="His_kinase_dom"/>
</dbReference>
<reference evidence="10 11" key="1">
    <citation type="submission" date="2019-03" db="EMBL/GenBank/DDBJ databases">
        <title>Genomic Encyclopedia of Type Strains, Phase IV (KMG-IV): sequencing the most valuable type-strain genomes for metagenomic binning, comparative biology and taxonomic classification.</title>
        <authorList>
            <person name="Goeker M."/>
        </authorList>
    </citation>
    <scope>NUCLEOTIDE SEQUENCE [LARGE SCALE GENOMIC DNA]</scope>
    <source>
        <strain evidence="10 11">DSM 2132</strain>
    </source>
</reference>
<name>A0A4R2PSS0_RHOSA</name>
<accession>A0A4R2PSS0</accession>
<protein>
    <recommendedName>
        <fullName evidence="2">histidine kinase</fullName>
        <ecNumber evidence="2">2.7.13.3</ecNumber>
    </recommendedName>
</protein>
<evidence type="ECO:0000256" key="4">
    <source>
        <dbReference type="ARBA" id="ARBA00022679"/>
    </source>
</evidence>
<dbReference type="Gene3D" id="3.40.50.2300">
    <property type="match status" value="1"/>
</dbReference>
<evidence type="ECO:0000256" key="1">
    <source>
        <dbReference type="ARBA" id="ARBA00000085"/>
    </source>
</evidence>
<dbReference type="InterPro" id="IPR003594">
    <property type="entry name" value="HATPase_dom"/>
</dbReference>
<proteinExistence type="predicted"/>
<keyword evidence="11" id="KW-1185">Reference proteome</keyword>
<dbReference type="InterPro" id="IPR004358">
    <property type="entry name" value="Sig_transdc_His_kin-like_C"/>
</dbReference>
<dbReference type="SMART" id="SM00388">
    <property type="entry name" value="HisKA"/>
    <property type="match status" value="1"/>
</dbReference>
<keyword evidence="7" id="KW-0812">Transmembrane</keyword>
<dbReference type="FunCoup" id="A0A4R2PSS0">
    <property type="interactions" value="142"/>
</dbReference>
<dbReference type="PRINTS" id="PR00344">
    <property type="entry name" value="BCTRLSENSOR"/>
</dbReference>
<dbReference type="PROSITE" id="PS50110">
    <property type="entry name" value="RESPONSE_REGULATORY"/>
    <property type="match status" value="1"/>
</dbReference>
<dbReference type="InParanoid" id="A0A4R2PSS0"/>
<dbReference type="SMART" id="SM00387">
    <property type="entry name" value="HATPase_c"/>
    <property type="match status" value="1"/>
</dbReference>
<dbReference type="InterPro" id="IPR036097">
    <property type="entry name" value="HisK_dim/P_sf"/>
</dbReference>
<comment type="catalytic activity">
    <reaction evidence="1">
        <text>ATP + protein L-histidine = ADP + protein N-phospho-L-histidine.</text>
        <dbReference type="EC" id="2.7.13.3"/>
    </reaction>
</comment>
<organism evidence="10 11">
    <name type="scientific">Rhodothalassium salexigens DSM 2132</name>
    <dbReference type="NCBI Taxonomy" id="1188247"/>
    <lineage>
        <taxon>Bacteria</taxon>
        <taxon>Pseudomonadati</taxon>
        <taxon>Pseudomonadota</taxon>
        <taxon>Alphaproteobacteria</taxon>
        <taxon>Rhodothalassiales</taxon>
        <taxon>Rhodothalassiaceae</taxon>
        <taxon>Rhodothalassium</taxon>
    </lineage>
</organism>
<dbReference type="PROSITE" id="PS50109">
    <property type="entry name" value="HIS_KIN"/>
    <property type="match status" value="1"/>
</dbReference>
<dbReference type="InterPro" id="IPR001789">
    <property type="entry name" value="Sig_transdc_resp-reg_receiver"/>
</dbReference>
<keyword evidence="5 10" id="KW-0418">Kinase</keyword>
<comment type="caution">
    <text evidence="10">The sequence shown here is derived from an EMBL/GenBank/DDBJ whole genome shotgun (WGS) entry which is preliminary data.</text>
</comment>
<dbReference type="InterPro" id="IPR011006">
    <property type="entry name" value="CheY-like_superfamily"/>
</dbReference>
<keyword evidence="7" id="KW-1133">Transmembrane helix</keyword>
<dbReference type="EC" id="2.7.13.3" evidence="2"/>
<feature type="transmembrane region" description="Helical" evidence="7">
    <location>
        <begin position="43"/>
        <end position="64"/>
    </location>
</feature>
<dbReference type="SUPFAM" id="SSF52172">
    <property type="entry name" value="CheY-like"/>
    <property type="match status" value="1"/>
</dbReference>
<dbReference type="SMART" id="SM00448">
    <property type="entry name" value="REC"/>
    <property type="match status" value="1"/>
</dbReference>
<evidence type="ECO:0000259" key="8">
    <source>
        <dbReference type="PROSITE" id="PS50109"/>
    </source>
</evidence>
<evidence type="ECO:0000256" key="2">
    <source>
        <dbReference type="ARBA" id="ARBA00012438"/>
    </source>
</evidence>
<evidence type="ECO:0000256" key="6">
    <source>
        <dbReference type="PROSITE-ProRule" id="PRU00169"/>
    </source>
</evidence>
<dbReference type="CDD" id="cd17546">
    <property type="entry name" value="REC_hyHK_CKI1_RcsC-like"/>
    <property type="match status" value="1"/>
</dbReference>
<dbReference type="Pfam" id="PF00512">
    <property type="entry name" value="HisKA"/>
    <property type="match status" value="1"/>
</dbReference>
<keyword evidence="4" id="KW-0808">Transferase</keyword>
<evidence type="ECO:0000313" key="10">
    <source>
        <dbReference type="EMBL" id="TCP38008.1"/>
    </source>
</evidence>
<dbReference type="EMBL" id="SLXO01000002">
    <property type="protein sequence ID" value="TCP38008.1"/>
    <property type="molecule type" value="Genomic_DNA"/>
</dbReference>
<sequence>MDTIVPALAGAVVLPRAAPAGLIDTHAVRRGKAIAVGLVDWLIWLGGAVAAGSLGALWHVRAGLRGDRRLARRESADAEAALADLAHRTRSRDDLLAMVAHDLRTPLNGIMGMAEMLGRTPLSADQQRYLATLTAAGQSLARQLNDLHVETLVATDRFSIKPQRFSPRVLLERQKDLWRLRALEGRVRLHLAGLDDLPEALEADAQRIQQILGNLLGNAIRYAPGSDVTLSASCVPADAPNAAPDTDGAGDSDTVDLTLSVTDTGPGLSAEDQAQVFDAYTRASQTGEGTGLGLHICQQLASHMDGTIGVDSTPGQGARFWVRVPARRVASAADAADLDTGSEPAPPCAALTSPTAVDALPLKGRILVAEDNMLNQRMIAALLDQAGWRYTVVDDGAGAVEAARRHSFDLILMDERMPGLSGSEAARAIRALPGAAGRVPILAITADKTHAAQIDRDPSGVDGMLVKPLHLETILHEIERLTGRS</sequence>